<comment type="caution">
    <text evidence="2">The sequence shown here is derived from an EMBL/GenBank/DDBJ whole genome shotgun (WGS) entry which is preliminary data.</text>
</comment>
<feature type="region of interest" description="Disordered" evidence="1">
    <location>
        <begin position="216"/>
        <end position="237"/>
    </location>
</feature>
<evidence type="ECO:0000313" key="3">
    <source>
        <dbReference type="Proteomes" id="UP000014115"/>
    </source>
</evidence>
<dbReference type="InterPro" id="IPR018330">
    <property type="entry name" value="RecT_fam"/>
</dbReference>
<dbReference type="Pfam" id="PF03837">
    <property type="entry name" value="RecT"/>
    <property type="match status" value="1"/>
</dbReference>
<dbReference type="AlphaFoldDB" id="K2J8H9"/>
<accession>K2J8H9</accession>
<dbReference type="Proteomes" id="UP000014115">
    <property type="component" value="Unassembled WGS sequence"/>
</dbReference>
<dbReference type="GO" id="GO:0003677">
    <property type="term" value="F:DNA binding"/>
    <property type="evidence" value="ECO:0007669"/>
    <property type="project" value="InterPro"/>
</dbReference>
<sequence length="302" mass="34016">MSQLATSYDQQSPALNSQFSSTTDLVLDYQAMEQMNRLAEMMANGRATVPNHLQGNPADCMAVIMQAAQWRMNPFAVAQKTHVVSGTLGYEAQLVNAVVCSSTKVRDSFHYEWFGNWERVIGNFITKTSQKGSQYQAPNWTAADEKGLGVRVWATLKGESEPRLLELLLSQAQVRNSTLWASDPKQQLAYLAVKRWARLYAPDVILGVYSSDELYEQQPEKELNPSPAPSQPREPELEDYPQERFNELLPKWRQLIVSGQRTAQEVIDMLSAKSNLSNGQVDTILSIELEQEEQQDAASEQE</sequence>
<organism evidence="2 3">
    <name type="scientific">Idiomarina xiamenensis 10-D-4</name>
    <dbReference type="NCBI Taxonomy" id="740709"/>
    <lineage>
        <taxon>Bacteria</taxon>
        <taxon>Pseudomonadati</taxon>
        <taxon>Pseudomonadota</taxon>
        <taxon>Gammaproteobacteria</taxon>
        <taxon>Alteromonadales</taxon>
        <taxon>Idiomarinaceae</taxon>
        <taxon>Idiomarina</taxon>
    </lineage>
</organism>
<dbReference type="EMBL" id="AMRG01000023">
    <property type="protein sequence ID" value="EKE79446.1"/>
    <property type="molecule type" value="Genomic_DNA"/>
</dbReference>
<dbReference type="RefSeq" id="WP_008489986.1">
    <property type="nucleotide sequence ID" value="NZ_AMRG01000023.1"/>
</dbReference>
<evidence type="ECO:0000313" key="2">
    <source>
        <dbReference type="EMBL" id="EKE79446.1"/>
    </source>
</evidence>
<evidence type="ECO:0000256" key="1">
    <source>
        <dbReference type="SAM" id="MobiDB-lite"/>
    </source>
</evidence>
<protein>
    <submittedName>
        <fullName evidence="2">RecT protein</fullName>
    </submittedName>
</protein>
<gene>
    <name evidence="2" type="ORF">A10D4_12799</name>
</gene>
<dbReference type="eggNOG" id="ENOG502Z9MZ">
    <property type="taxonomic scope" value="Bacteria"/>
</dbReference>
<dbReference type="GO" id="GO:0006259">
    <property type="term" value="P:DNA metabolic process"/>
    <property type="evidence" value="ECO:0007669"/>
    <property type="project" value="InterPro"/>
</dbReference>
<name>K2J8H9_9GAMM</name>
<dbReference type="PATRIC" id="fig|740709.3.peg.2580"/>
<keyword evidence="3" id="KW-1185">Reference proteome</keyword>
<dbReference type="STRING" id="740709.A10D4_12799"/>
<dbReference type="OrthoDB" id="8909920at2"/>
<reference evidence="2 3" key="1">
    <citation type="journal article" date="2012" name="J. Bacteriol.">
        <title>Genome Sequence of Idiomarina xiamenensis Type Strain 10-D-4.</title>
        <authorList>
            <person name="Lai Q."/>
            <person name="Wang L."/>
            <person name="Wang W."/>
            <person name="Shao Z."/>
        </authorList>
    </citation>
    <scope>NUCLEOTIDE SEQUENCE [LARGE SCALE GENOMIC DNA]</scope>
    <source>
        <strain evidence="2 3">10-D-4</strain>
    </source>
</reference>
<proteinExistence type="predicted"/>